<reference evidence="3" key="1">
    <citation type="submission" date="2016-07" db="EMBL/GenBank/DDBJ databases">
        <title>Microvirga ossetica sp. nov. a new species of rhizobia isolated from root nodules of the legume species Vicia alpestris Steven originated from North Ossetia region in the Caucasus.</title>
        <authorList>
            <person name="Safronova V.I."/>
            <person name="Kuznetsova I.G."/>
            <person name="Sazanova A.L."/>
            <person name="Belimov A."/>
            <person name="Andronov E."/>
            <person name="Osledkin Y.S."/>
            <person name="Onishchuk O.P."/>
            <person name="Kurchak O.N."/>
            <person name="Shaposhnikov A.I."/>
            <person name="Willems A."/>
            <person name="Tikhonovich I.A."/>
        </authorList>
    </citation>
    <scope>NUCLEOTIDE SEQUENCE [LARGE SCALE GENOMIC DNA]</scope>
    <source>
        <strain evidence="3">V5/3M</strain>
    </source>
</reference>
<gene>
    <name evidence="3" type="ORF">BB934_14615</name>
</gene>
<dbReference type="InterPro" id="IPR012347">
    <property type="entry name" value="Ferritin-like"/>
</dbReference>
<evidence type="ECO:0000259" key="2">
    <source>
        <dbReference type="Pfam" id="PF13628"/>
    </source>
</evidence>
<dbReference type="KEGG" id="moc:BB934_14615"/>
<feature type="compositionally biased region" description="Polar residues" evidence="1">
    <location>
        <begin position="166"/>
        <end position="179"/>
    </location>
</feature>
<proteinExistence type="predicted"/>
<dbReference type="EMBL" id="CP016616">
    <property type="protein sequence ID" value="ANY79297.1"/>
    <property type="molecule type" value="Genomic_DNA"/>
</dbReference>
<name>A0A1B2EH91_9HYPH</name>
<feature type="compositionally biased region" description="Low complexity" evidence="1">
    <location>
        <begin position="69"/>
        <end position="82"/>
    </location>
</feature>
<dbReference type="AlphaFoldDB" id="A0A1B2EH91"/>
<feature type="region of interest" description="Disordered" evidence="1">
    <location>
        <begin position="164"/>
        <end position="197"/>
    </location>
</feature>
<dbReference type="InterPro" id="IPR025419">
    <property type="entry name" value="DUF4142"/>
</dbReference>
<sequence>MLPNQTLLQAFALTIPFAGESFMSRRLVIAGLIAAIAIPAIAQQQNPAIPQPATPQPAETQVNPALGQNAQERQQRVQQGGAPQDTQTPARQGQANNAPAAMGQQQSQADRQYVQQMLALGTVSLQQSNFAHGKAQHPRVKQFAEFEIGEQNLLADIMHSFADPNATASTTQGARQSAATAPELPQKDAQTMERLSKAQPGAAFDKDYVALQIQGHQELLKLQESYLPQSAGNREMTNVAKLAQGQIKEHLVLLQDLQKELGK</sequence>
<protein>
    <recommendedName>
        <fullName evidence="2">DUF4142 domain-containing protein</fullName>
    </recommendedName>
</protein>
<dbReference type="Pfam" id="PF13628">
    <property type="entry name" value="DUF4142"/>
    <property type="match status" value="1"/>
</dbReference>
<feature type="domain" description="DUF4142" evidence="2">
    <location>
        <begin position="109"/>
        <end position="257"/>
    </location>
</feature>
<organism evidence="3">
    <name type="scientific">Microvirga ossetica</name>
    <dbReference type="NCBI Taxonomy" id="1882682"/>
    <lineage>
        <taxon>Bacteria</taxon>
        <taxon>Pseudomonadati</taxon>
        <taxon>Pseudomonadota</taxon>
        <taxon>Alphaproteobacteria</taxon>
        <taxon>Hyphomicrobiales</taxon>
        <taxon>Methylobacteriaceae</taxon>
        <taxon>Microvirga</taxon>
    </lineage>
</organism>
<dbReference type="Gene3D" id="1.20.1260.10">
    <property type="match status" value="1"/>
</dbReference>
<evidence type="ECO:0000313" key="3">
    <source>
        <dbReference type="EMBL" id="ANY79297.1"/>
    </source>
</evidence>
<feature type="region of interest" description="Disordered" evidence="1">
    <location>
        <begin position="69"/>
        <end position="109"/>
    </location>
</feature>
<evidence type="ECO:0000256" key="1">
    <source>
        <dbReference type="SAM" id="MobiDB-lite"/>
    </source>
</evidence>
<feature type="compositionally biased region" description="Polar residues" evidence="1">
    <location>
        <begin position="84"/>
        <end position="109"/>
    </location>
</feature>
<accession>A0A1B2EH91</accession>